<evidence type="ECO:0000313" key="2">
    <source>
        <dbReference type="EMBL" id="KAF2179079.1"/>
    </source>
</evidence>
<organism evidence="2 3">
    <name type="scientific">Zopfia rhizophila CBS 207.26</name>
    <dbReference type="NCBI Taxonomy" id="1314779"/>
    <lineage>
        <taxon>Eukaryota</taxon>
        <taxon>Fungi</taxon>
        <taxon>Dikarya</taxon>
        <taxon>Ascomycota</taxon>
        <taxon>Pezizomycotina</taxon>
        <taxon>Dothideomycetes</taxon>
        <taxon>Dothideomycetes incertae sedis</taxon>
        <taxon>Zopfiaceae</taxon>
        <taxon>Zopfia</taxon>
    </lineage>
</organism>
<feature type="compositionally biased region" description="Pro residues" evidence="1">
    <location>
        <begin position="64"/>
        <end position="78"/>
    </location>
</feature>
<protein>
    <recommendedName>
        <fullName evidence="4">BTB domain-containing protein</fullName>
    </recommendedName>
</protein>
<keyword evidence="3" id="KW-1185">Reference proteome</keyword>
<feature type="region of interest" description="Disordered" evidence="1">
    <location>
        <begin position="40"/>
        <end position="98"/>
    </location>
</feature>
<gene>
    <name evidence="2" type="ORF">K469DRAFT_322002</name>
</gene>
<feature type="region of interest" description="Disordered" evidence="1">
    <location>
        <begin position="571"/>
        <end position="601"/>
    </location>
</feature>
<dbReference type="AlphaFoldDB" id="A0A6A6DLH0"/>
<reference evidence="2" key="1">
    <citation type="journal article" date="2020" name="Stud. Mycol.">
        <title>101 Dothideomycetes genomes: a test case for predicting lifestyles and emergence of pathogens.</title>
        <authorList>
            <person name="Haridas S."/>
            <person name="Albert R."/>
            <person name="Binder M."/>
            <person name="Bloem J."/>
            <person name="Labutti K."/>
            <person name="Salamov A."/>
            <person name="Andreopoulos B."/>
            <person name="Baker S."/>
            <person name="Barry K."/>
            <person name="Bills G."/>
            <person name="Bluhm B."/>
            <person name="Cannon C."/>
            <person name="Castanera R."/>
            <person name="Culley D."/>
            <person name="Daum C."/>
            <person name="Ezra D."/>
            <person name="Gonzalez J."/>
            <person name="Henrissat B."/>
            <person name="Kuo A."/>
            <person name="Liang C."/>
            <person name="Lipzen A."/>
            <person name="Lutzoni F."/>
            <person name="Magnuson J."/>
            <person name="Mondo S."/>
            <person name="Nolan M."/>
            <person name="Ohm R."/>
            <person name="Pangilinan J."/>
            <person name="Park H.-J."/>
            <person name="Ramirez L."/>
            <person name="Alfaro M."/>
            <person name="Sun H."/>
            <person name="Tritt A."/>
            <person name="Yoshinaga Y."/>
            <person name="Zwiers L.-H."/>
            <person name="Turgeon B."/>
            <person name="Goodwin S."/>
            <person name="Spatafora J."/>
            <person name="Crous P."/>
            <person name="Grigoriev I."/>
        </authorList>
    </citation>
    <scope>NUCLEOTIDE SEQUENCE</scope>
    <source>
        <strain evidence="2">CBS 207.26</strain>
    </source>
</reference>
<dbReference type="OrthoDB" id="3791417at2759"/>
<name>A0A6A6DLH0_9PEZI</name>
<dbReference type="EMBL" id="ML994670">
    <property type="protein sequence ID" value="KAF2179079.1"/>
    <property type="molecule type" value="Genomic_DNA"/>
</dbReference>
<accession>A0A6A6DLH0</accession>
<evidence type="ECO:0000313" key="3">
    <source>
        <dbReference type="Proteomes" id="UP000800200"/>
    </source>
</evidence>
<proteinExistence type="predicted"/>
<dbReference type="Proteomes" id="UP000800200">
    <property type="component" value="Unassembled WGS sequence"/>
</dbReference>
<evidence type="ECO:0000256" key="1">
    <source>
        <dbReference type="SAM" id="MobiDB-lite"/>
    </source>
</evidence>
<evidence type="ECO:0008006" key="4">
    <source>
        <dbReference type="Google" id="ProtNLM"/>
    </source>
</evidence>
<sequence length="601" mass="67052">MPHIFTKSKPSNRKYEPLAFIQAGRDQYYMTPQSSEALNSALSNLNLSSSPTSSKPSSSTSTPNPKPPTRRPPSPPPGSSSLSKYPTRPPPSPSSLQWSERRVTPYLQLIVGRKVEGSRYITQRVFQIPSQLLTRSPVLTKYKRWALPLRENARLPVVELPELDPSAFKAYLEWICTGKINLPHNVYERRGDGSERGTKEWNMCWGLINAHILATTIQDSRFAEYMLRLLRGVLDEMEGPDEATIRHVFEMEDVGEGLKNLVVERCMFSGCLRGLKIEKLVEFPREFLARVVDRLVGGDGGEKEVCACYADGCDKHGKGNGKGKEKDFNEIREMKNEIKRTAVSNEQRRAIEVGLANGVKIIDWWGSREPSTPSLGDEESPIVEMPQAAMGAKLKVIFNGPVNSVPEEEEVKQETKEIVNEILKDTYEMEDEDRKIVVSEDPLETYLQIWAKLERKGDTKREVQITTEGDAKKAKGVNGKAYARQATASEDSLTTYPIICAEHVQSTSRDRAQVVVRGPTNTAAKAGENTDAKQEMEVTVEGDLIEATEVNNEAKTSEDINSKVILEELETHEDEGTVCTSLPRRDSGLGPQCPGAYPLED</sequence>
<feature type="compositionally biased region" description="Low complexity" evidence="1">
    <location>
        <begin position="40"/>
        <end position="63"/>
    </location>
</feature>